<comment type="caution">
    <text evidence="1">The sequence shown here is derived from an EMBL/GenBank/DDBJ whole genome shotgun (WGS) entry which is preliminary data.</text>
</comment>
<organism evidence="1 2">
    <name type="scientific">Orientia tsutsugamushi str. Gilliam</name>
    <dbReference type="NCBI Taxonomy" id="1359184"/>
    <lineage>
        <taxon>Bacteria</taxon>
        <taxon>Pseudomonadati</taxon>
        <taxon>Pseudomonadota</taxon>
        <taxon>Alphaproteobacteria</taxon>
        <taxon>Rickettsiales</taxon>
        <taxon>Rickettsiaceae</taxon>
        <taxon>Rickettsieae</taxon>
        <taxon>Orientia</taxon>
    </lineage>
</organism>
<dbReference type="PATRIC" id="fig|1359184.3.peg.623"/>
<accession>A0A0F3MDL8</accession>
<evidence type="ECO:0000313" key="1">
    <source>
        <dbReference type="EMBL" id="KJV52644.1"/>
    </source>
</evidence>
<gene>
    <name evidence="1" type="ORF">OTSGILL_1331</name>
</gene>
<evidence type="ECO:0008006" key="3">
    <source>
        <dbReference type="Google" id="ProtNLM"/>
    </source>
</evidence>
<evidence type="ECO:0000313" key="2">
    <source>
        <dbReference type="Proteomes" id="UP000033769"/>
    </source>
</evidence>
<sequence>MISSLSNKCSIIWFVIGKSRPKDKIVFIDESGIKDNACCNYGLRLYRQKFF</sequence>
<proteinExistence type="predicted"/>
<reference evidence="1 2" key="1">
    <citation type="submission" date="2015-02" db="EMBL/GenBank/DDBJ databases">
        <title>Genome Sequencing of Rickettsiales.</title>
        <authorList>
            <person name="Daugherty S.C."/>
            <person name="Su Q."/>
            <person name="Abolude K."/>
            <person name="Beier-Sexton M."/>
            <person name="Carlyon J.A."/>
            <person name="Carter R."/>
            <person name="Day N.P."/>
            <person name="Dumler S.J."/>
            <person name="Dyachenko V."/>
            <person name="Godinez A."/>
            <person name="Kurtti T.J."/>
            <person name="Lichay M."/>
            <person name="Mullins K.E."/>
            <person name="Ott S."/>
            <person name="Pappas-Brown V."/>
            <person name="Paris D.H."/>
            <person name="Patel P."/>
            <person name="Richards A.L."/>
            <person name="Sadzewicz L."/>
            <person name="Sears K."/>
            <person name="Seidman D."/>
            <person name="Sengamalay N."/>
            <person name="Stenos J."/>
            <person name="Tallon L.J."/>
            <person name="Vincent G."/>
            <person name="Fraser C.M."/>
            <person name="Munderloh U."/>
            <person name="Dunning-Hotopp J.C."/>
        </authorList>
    </citation>
    <scope>NUCLEOTIDE SEQUENCE [LARGE SCALE GENOMIC DNA]</scope>
    <source>
        <strain evidence="1 2">Gilliam</strain>
    </source>
</reference>
<dbReference type="Proteomes" id="UP000033769">
    <property type="component" value="Unassembled WGS sequence"/>
</dbReference>
<name>A0A0F3MDL8_ORITS</name>
<dbReference type="AlphaFoldDB" id="A0A0F3MDL8"/>
<dbReference type="EMBL" id="LANO01000019">
    <property type="protein sequence ID" value="KJV52644.1"/>
    <property type="molecule type" value="Genomic_DNA"/>
</dbReference>
<protein>
    <recommendedName>
        <fullName evidence="3">IS630 family transposase</fullName>
    </recommendedName>
</protein>